<name>A0A183NFF2_9TREM</name>
<dbReference type="STRING" id="31246.A0A183NFF2"/>
<protein>
    <submittedName>
        <fullName evidence="1">Uncharacterized protein</fullName>
    </submittedName>
</protein>
<accession>A0A183NFF2</accession>
<dbReference type="AlphaFoldDB" id="A0A183NFF2"/>
<proteinExistence type="predicted"/>
<organism evidence="1 2">
    <name type="scientific">Schistosoma mattheei</name>
    <dbReference type="NCBI Taxonomy" id="31246"/>
    <lineage>
        <taxon>Eukaryota</taxon>
        <taxon>Metazoa</taxon>
        <taxon>Spiralia</taxon>
        <taxon>Lophotrochozoa</taxon>
        <taxon>Platyhelminthes</taxon>
        <taxon>Trematoda</taxon>
        <taxon>Digenea</taxon>
        <taxon>Strigeidida</taxon>
        <taxon>Schistosomatoidea</taxon>
        <taxon>Schistosomatidae</taxon>
        <taxon>Schistosoma</taxon>
    </lineage>
</organism>
<dbReference type="Proteomes" id="UP000269396">
    <property type="component" value="Unassembled WGS sequence"/>
</dbReference>
<dbReference type="EMBL" id="UZAL01000836">
    <property type="protein sequence ID" value="VDO73442.1"/>
    <property type="molecule type" value="Genomic_DNA"/>
</dbReference>
<reference evidence="1 2" key="1">
    <citation type="submission" date="2018-11" db="EMBL/GenBank/DDBJ databases">
        <authorList>
            <consortium name="Pathogen Informatics"/>
        </authorList>
    </citation>
    <scope>NUCLEOTIDE SEQUENCE [LARGE SCALE GENOMIC DNA]</scope>
    <source>
        <strain>Denwood</strain>
        <strain evidence="2">Zambia</strain>
    </source>
</reference>
<evidence type="ECO:0000313" key="2">
    <source>
        <dbReference type="Proteomes" id="UP000269396"/>
    </source>
</evidence>
<evidence type="ECO:0000313" key="1">
    <source>
        <dbReference type="EMBL" id="VDO73442.1"/>
    </source>
</evidence>
<sequence>MTSSFESGRMGSILTLQERLLSVLACRVNYVAIGWDKNLTPTLEGLDPMMVRVLCELECQCFTIDVSDVHLLEYLILFISFIWGHFAVDINLNLSASLQTILLI</sequence>
<gene>
    <name evidence="1" type="ORF">SMTD_LOCUS838</name>
</gene>
<keyword evidence="2" id="KW-1185">Reference proteome</keyword>